<proteinExistence type="predicted"/>
<dbReference type="InterPro" id="IPR021070">
    <property type="entry name" value="Killing_trait_RebB"/>
</dbReference>
<dbReference type="Proteomes" id="UP001595776">
    <property type="component" value="Unassembled WGS sequence"/>
</dbReference>
<reference evidence="2" key="1">
    <citation type="journal article" date="2019" name="Int. J. Syst. Evol. Microbiol.">
        <title>The Global Catalogue of Microorganisms (GCM) 10K type strain sequencing project: providing services to taxonomists for standard genome sequencing and annotation.</title>
        <authorList>
            <consortium name="The Broad Institute Genomics Platform"/>
            <consortium name="The Broad Institute Genome Sequencing Center for Infectious Disease"/>
            <person name="Wu L."/>
            <person name="Ma J."/>
        </authorList>
    </citation>
    <scope>NUCLEOTIDE SEQUENCE [LARGE SCALE GENOMIC DNA]</scope>
    <source>
        <strain evidence="2">CGMCC 1.15304</strain>
    </source>
</reference>
<evidence type="ECO:0000313" key="1">
    <source>
        <dbReference type="EMBL" id="MFC4347538.1"/>
    </source>
</evidence>
<dbReference type="EMBL" id="JBHSCR010000003">
    <property type="protein sequence ID" value="MFC4347538.1"/>
    <property type="molecule type" value="Genomic_DNA"/>
</dbReference>
<protein>
    <submittedName>
        <fullName evidence="1">RebB family R body protein</fullName>
    </submittedName>
</protein>
<name>A0ABV8U9P6_9PROT</name>
<dbReference type="RefSeq" id="WP_068153284.1">
    <property type="nucleotide sequence ID" value="NZ_JBHSCR010000003.1"/>
</dbReference>
<gene>
    <name evidence="1" type="ORF">ACFO5Q_06730</name>
</gene>
<organism evidence="1 2">
    <name type="scientific">Kordiimonas lipolytica</name>
    <dbReference type="NCBI Taxonomy" id="1662421"/>
    <lineage>
        <taxon>Bacteria</taxon>
        <taxon>Pseudomonadati</taxon>
        <taxon>Pseudomonadota</taxon>
        <taxon>Alphaproteobacteria</taxon>
        <taxon>Kordiimonadales</taxon>
        <taxon>Kordiimonadaceae</taxon>
        <taxon>Kordiimonas</taxon>
    </lineage>
</organism>
<sequence length="76" mass="7787">MPGNSVNSQITDAVTQTNVKVLGEAPAEALGMAFQSMSNAISLSLENATQTQGGMQQITNASTSSIVTMILKQAAS</sequence>
<evidence type="ECO:0000313" key="2">
    <source>
        <dbReference type="Proteomes" id="UP001595776"/>
    </source>
</evidence>
<dbReference type="Pfam" id="PF11747">
    <property type="entry name" value="RebB"/>
    <property type="match status" value="1"/>
</dbReference>
<comment type="caution">
    <text evidence="1">The sequence shown here is derived from an EMBL/GenBank/DDBJ whole genome shotgun (WGS) entry which is preliminary data.</text>
</comment>
<keyword evidence="2" id="KW-1185">Reference proteome</keyword>
<accession>A0ABV8U9P6</accession>